<reference evidence="1" key="1">
    <citation type="submission" date="2014-11" db="EMBL/GenBank/DDBJ databases">
        <authorList>
            <person name="Amaro Gonzalez C."/>
        </authorList>
    </citation>
    <scope>NUCLEOTIDE SEQUENCE</scope>
</reference>
<accession>A0A0E9TMD0</accession>
<reference evidence="1" key="2">
    <citation type="journal article" date="2015" name="Fish Shellfish Immunol.">
        <title>Early steps in the European eel (Anguilla anguilla)-Vibrio vulnificus interaction in the gills: Role of the RtxA13 toxin.</title>
        <authorList>
            <person name="Callol A."/>
            <person name="Pajuelo D."/>
            <person name="Ebbesson L."/>
            <person name="Teles M."/>
            <person name="MacKenzie S."/>
            <person name="Amaro C."/>
        </authorList>
    </citation>
    <scope>NUCLEOTIDE SEQUENCE</scope>
</reference>
<sequence>MGGIGTVKKSIMGCMATQTSILCKRNTSEEY</sequence>
<protein>
    <submittedName>
        <fullName evidence="1">Uncharacterized protein</fullName>
    </submittedName>
</protein>
<dbReference type="AlphaFoldDB" id="A0A0E9TMD0"/>
<dbReference type="EMBL" id="GBXM01053753">
    <property type="protein sequence ID" value="JAH54824.1"/>
    <property type="molecule type" value="Transcribed_RNA"/>
</dbReference>
<evidence type="ECO:0000313" key="1">
    <source>
        <dbReference type="EMBL" id="JAH54824.1"/>
    </source>
</evidence>
<organism evidence="1">
    <name type="scientific">Anguilla anguilla</name>
    <name type="common">European freshwater eel</name>
    <name type="synonym">Muraena anguilla</name>
    <dbReference type="NCBI Taxonomy" id="7936"/>
    <lineage>
        <taxon>Eukaryota</taxon>
        <taxon>Metazoa</taxon>
        <taxon>Chordata</taxon>
        <taxon>Craniata</taxon>
        <taxon>Vertebrata</taxon>
        <taxon>Euteleostomi</taxon>
        <taxon>Actinopterygii</taxon>
        <taxon>Neopterygii</taxon>
        <taxon>Teleostei</taxon>
        <taxon>Anguilliformes</taxon>
        <taxon>Anguillidae</taxon>
        <taxon>Anguilla</taxon>
    </lineage>
</organism>
<proteinExistence type="predicted"/>
<name>A0A0E9TMD0_ANGAN</name>